<comment type="caution">
    <text evidence="1">The sequence shown here is derived from an EMBL/GenBank/DDBJ whole genome shotgun (WGS) entry which is preliminary data.</text>
</comment>
<evidence type="ECO:0000313" key="1">
    <source>
        <dbReference type="EMBL" id="CAE6445814.1"/>
    </source>
</evidence>
<evidence type="ECO:0000313" key="2">
    <source>
        <dbReference type="Proteomes" id="UP000663843"/>
    </source>
</evidence>
<proteinExistence type="predicted"/>
<protein>
    <submittedName>
        <fullName evidence="1">Uncharacterized protein</fullName>
    </submittedName>
</protein>
<reference evidence="1" key="1">
    <citation type="submission" date="2021-01" db="EMBL/GenBank/DDBJ databases">
        <authorList>
            <person name="Kaushik A."/>
        </authorList>
    </citation>
    <scope>NUCLEOTIDE SEQUENCE</scope>
    <source>
        <strain evidence="1">AG2-2IIIB</strain>
    </source>
</reference>
<name>A0A8H3GE92_9AGAM</name>
<sequence>MSLEEKKVVRKRQISNAAASIKHEREERFNGLGGSLDHLGLRLGRVFSIADLRADNQS</sequence>
<gene>
    <name evidence="1" type="ORF">RDB_LOCUS80738</name>
</gene>
<accession>A0A8H3GE92</accession>
<organism evidence="1 2">
    <name type="scientific">Rhizoctonia solani</name>
    <dbReference type="NCBI Taxonomy" id="456999"/>
    <lineage>
        <taxon>Eukaryota</taxon>
        <taxon>Fungi</taxon>
        <taxon>Dikarya</taxon>
        <taxon>Basidiomycota</taxon>
        <taxon>Agaricomycotina</taxon>
        <taxon>Agaricomycetes</taxon>
        <taxon>Cantharellales</taxon>
        <taxon>Ceratobasidiaceae</taxon>
        <taxon>Rhizoctonia</taxon>
    </lineage>
</organism>
<dbReference type="EMBL" id="CAJMWT010002524">
    <property type="protein sequence ID" value="CAE6445814.1"/>
    <property type="molecule type" value="Genomic_DNA"/>
</dbReference>
<dbReference type="AlphaFoldDB" id="A0A8H3GE92"/>
<dbReference type="Proteomes" id="UP000663843">
    <property type="component" value="Unassembled WGS sequence"/>
</dbReference>